<dbReference type="GO" id="GO:0140359">
    <property type="term" value="F:ABC-type transporter activity"/>
    <property type="evidence" value="ECO:0007669"/>
    <property type="project" value="InterPro"/>
</dbReference>
<keyword evidence="5" id="KW-0547">Nucleotide-binding</keyword>
<dbReference type="GO" id="GO:0005524">
    <property type="term" value="F:ATP binding"/>
    <property type="evidence" value="ECO:0007669"/>
    <property type="project" value="UniProtKB-KW"/>
</dbReference>
<reference evidence="12 13" key="1">
    <citation type="submission" date="2019-08" db="EMBL/GenBank/DDBJ databases">
        <authorList>
            <person name="Peeters C."/>
        </authorList>
    </citation>
    <scope>NUCLEOTIDE SEQUENCE [LARGE SCALE GENOMIC DNA]</scope>
    <source>
        <strain evidence="12 13">LMG 20603</strain>
    </source>
</reference>
<name>A0A5E5BRU9_9BURK</name>
<evidence type="ECO:0000256" key="3">
    <source>
        <dbReference type="ARBA" id="ARBA00022519"/>
    </source>
</evidence>
<gene>
    <name evidence="12" type="primary">msbA_2</name>
    <name evidence="12" type="ORF">PBR20603_03006</name>
</gene>
<evidence type="ECO:0000256" key="5">
    <source>
        <dbReference type="ARBA" id="ARBA00022741"/>
    </source>
</evidence>
<evidence type="ECO:0000313" key="13">
    <source>
        <dbReference type="Proteomes" id="UP000382040"/>
    </source>
</evidence>
<dbReference type="PANTHER" id="PTHR24221:SF654">
    <property type="entry name" value="ATP-BINDING CASSETTE SUB-FAMILY B MEMBER 6"/>
    <property type="match status" value="1"/>
</dbReference>
<dbReference type="AlphaFoldDB" id="A0A5E5BRU9"/>
<dbReference type="PANTHER" id="PTHR24221">
    <property type="entry name" value="ATP-BINDING CASSETTE SUB-FAMILY B"/>
    <property type="match status" value="1"/>
</dbReference>
<keyword evidence="3" id="KW-0997">Cell inner membrane</keyword>
<feature type="transmembrane region" description="Helical" evidence="9">
    <location>
        <begin position="178"/>
        <end position="197"/>
    </location>
</feature>
<dbReference type="GO" id="GO:0005886">
    <property type="term" value="C:plasma membrane"/>
    <property type="evidence" value="ECO:0007669"/>
    <property type="project" value="UniProtKB-SubCell"/>
</dbReference>
<dbReference type="Pfam" id="PF00005">
    <property type="entry name" value="ABC_tran"/>
    <property type="match status" value="1"/>
</dbReference>
<dbReference type="PROSITE" id="PS50929">
    <property type="entry name" value="ABC_TM1F"/>
    <property type="match status" value="1"/>
</dbReference>
<dbReference type="InterPro" id="IPR017871">
    <property type="entry name" value="ABC_transporter-like_CS"/>
</dbReference>
<feature type="transmembrane region" description="Helical" evidence="9">
    <location>
        <begin position="21"/>
        <end position="44"/>
    </location>
</feature>
<dbReference type="InterPro" id="IPR027417">
    <property type="entry name" value="P-loop_NTPase"/>
</dbReference>
<feature type="transmembrane region" description="Helical" evidence="9">
    <location>
        <begin position="267"/>
        <end position="286"/>
    </location>
</feature>
<feature type="transmembrane region" description="Helical" evidence="9">
    <location>
        <begin position="154"/>
        <end position="172"/>
    </location>
</feature>
<evidence type="ECO:0000256" key="7">
    <source>
        <dbReference type="ARBA" id="ARBA00022989"/>
    </source>
</evidence>
<dbReference type="EMBL" id="CABPST010000007">
    <property type="protein sequence ID" value="VVE89041.1"/>
    <property type="molecule type" value="Genomic_DNA"/>
</dbReference>
<evidence type="ECO:0000256" key="9">
    <source>
        <dbReference type="SAM" id="Phobius"/>
    </source>
</evidence>
<dbReference type="GO" id="GO:0034040">
    <property type="term" value="F:ATPase-coupled lipid transmembrane transporter activity"/>
    <property type="evidence" value="ECO:0007669"/>
    <property type="project" value="TreeGrafter"/>
</dbReference>
<comment type="subcellular location">
    <subcellularLocation>
        <location evidence="1">Cell membrane</location>
        <topology evidence="1">Multi-pass membrane protein</topology>
    </subcellularLocation>
</comment>
<sequence length="567" mass="62647">MIRNLRHLPYFLLYVMRRFRVTQAIIALTICVLLLEYAVLSLMIPLSGAGGTDAKGAVVRIWTEVAQMLGVSATQATWLWLFLVLMALRVLVGLIHGGLTTWLSKQVHRHLSEKTFRRVLYDEPIAEIYRRSIGYYITLAGDDTFRAGMLVNSAFQSLGGLMSAMAGFLLLYLFSHPLFWGTMGFLFVCALIIAWTFRMLMHANQQSVELSREAGTAYVEALNSLRSIRSMGSEGFVLHSYVDQIRRYVQLLCTVEVGKQCLKVLPALLLLCVGIVVVWPGASLSMGLTTSYFFAATTLLIRVFMSLGVMMTSGSTLIIDVRAAKDIHELTGDPQPHANAALPHHERALSRLEFRDVGFSYHPGKPILDRLTCRFEIGKVYAITGRSGSGKSTLADMLLGLIEPQKGQIIIDGSPAHAQQLRDHVVLVEQQARIFSASVRENLLLGMKCDDSRIWRALRAVDLEQHVQGLPAGLNTPMTYQGANFSGGQRQRLGIARAILREPNVLILDEATSALDERTREAVLAGLHDCMKGKGILVFITHEQEVAELADVVINLTPVLASADATT</sequence>
<dbReference type="SUPFAM" id="SSF52540">
    <property type="entry name" value="P-loop containing nucleoside triphosphate hydrolases"/>
    <property type="match status" value="1"/>
</dbReference>
<keyword evidence="7 9" id="KW-1133">Transmembrane helix</keyword>
<protein>
    <submittedName>
        <fullName evidence="12">Lipid A export ATP-binding/permease protein MsbA</fullName>
    </submittedName>
</protein>
<keyword evidence="13" id="KW-1185">Reference proteome</keyword>
<evidence type="ECO:0000313" key="12">
    <source>
        <dbReference type="EMBL" id="VVE89041.1"/>
    </source>
</evidence>
<dbReference type="Proteomes" id="UP000382040">
    <property type="component" value="Unassembled WGS sequence"/>
</dbReference>
<feature type="transmembrane region" description="Helical" evidence="9">
    <location>
        <begin position="78"/>
        <end position="99"/>
    </location>
</feature>
<dbReference type="Gene3D" id="1.20.1560.10">
    <property type="entry name" value="ABC transporter type 1, transmembrane domain"/>
    <property type="match status" value="1"/>
</dbReference>
<dbReference type="SMART" id="SM00382">
    <property type="entry name" value="AAA"/>
    <property type="match status" value="1"/>
</dbReference>
<dbReference type="PROSITE" id="PS50893">
    <property type="entry name" value="ABC_TRANSPORTER_2"/>
    <property type="match status" value="1"/>
</dbReference>
<dbReference type="GO" id="GO:0016887">
    <property type="term" value="F:ATP hydrolysis activity"/>
    <property type="evidence" value="ECO:0007669"/>
    <property type="project" value="InterPro"/>
</dbReference>
<evidence type="ECO:0000256" key="6">
    <source>
        <dbReference type="ARBA" id="ARBA00022840"/>
    </source>
</evidence>
<dbReference type="CDD" id="cd03228">
    <property type="entry name" value="ABCC_MRP_Like"/>
    <property type="match status" value="1"/>
</dbReference>
<dbReference type="Pfam" id="PF00664">
    <property type="entry name" value="ABC_membrane"/>
    <property type="match status" value="1"/>
</dbReference>
<dbReference type="InterPro" id="IPR039421">
    <property type="entry name" value="Type_1_exporter"/>
</dbReference>
<accession>A0A5E5BRU9</accession>
<dbReference type="InterPro" id="IPR011527">
    <property type="entry name" value="ABC1_TM_dom"/>
</dbReference>
<dbReference type="SUPFAM" id="SSF90123">
    <property type="entry name" value="ABC transporter transmembrane region"/>
    <property type="match status" value="1"/>
</dbReference>
<dbReference type="InterPro" id="IPR003439">
    <property type="entry name" value="ABC_transporter-like_ATP-bd"/>
</dbReference>
<dbReference type="InterPro" id="IPR036640">
    <property type="entry name" value="ABC1_TM_sf"/>
</dbReference>
<keyword evidence="6 12" id="KW-0067">ATP-binding</keyword>
<evidence type="ECO:0000259" key="11">
    <source>
        <dbReference type="PROSITE" id="PS50929"/>
    </source>
</evidence>
<feature type="domain" description="ABC transporter" evidence="10">
    <location>
        <begin position="352"/>
        <end position="563"/>
    </location>
</feature>
<feature type="domain" description="ABC transmembrane type-1" evidence="11">
    <location>
        <begin position="24"/>
        <end position="317"/>
    </location>
</feature>
<dbReference type="Gene3D" id="3.40.50.300">
    <property type="entry name" value="P-loop containing nucleotide triphosphate hydrolases"/>
    <property type="match status" value="1"/>
</dbReference>
<keyword evidence="4 9" id="KW-0812">Transmembrane</keyword>
<proteinExistence type="predicted"/>
<keyword evidence="2" id="KW-1003">Cell membrane</keyword>
<evidence type="ECO:0000259" key="10">
    <source>
        <dbReference type="PROSITE" id="PS50893"/>
    </source>
</evidence>
<evidence type="ECO:0000256" key="8">
    <source>
        <dbReference type="ARBA" id="ARBA00023136"/>
    </source>
</evidence>
<evidence type="ECO:0000256" key="4">
    <source>
        <dbReference type="ARBA" id="ARBA00022692"/>
    </source>
</evidence>
<keyword evidence="8 9" id="KW-0472">Membrane</keyword>
<feature type="transmembrane region" description="Helical" evidence="9">
    <location>
        <begin position="292"/>
        <end position="312"/>
    </location>
</feature>
<organism evidence="12 13">
    <name type="scientific">Pandoraea bronchicola</name>
    <dbReference type="NCBI Taxonomy" id="2508287"/>
    <lineage>
        <taxon>Bacteria</taxon>
        <taxon>Pseudomonadati</taxon>
        <taxon>Pseudomonadota</taxon>
        <taxon>Betaproteobacteria</taxon>
        <taxon>Burkholderiales</taxon>
        <taxon>Burkholderiaceae</taxon>
        <taxon>Pandoraea</taxon>
    </lineage>
</organism>
<evidence type="ECO:0000256" key="2">
    <source>
        <dbReference type="ARBA" id="ARBA00022475"/>
    </source>
</evidence>
<dbReference type="PROSITE" id="PS00211">
    <property type="entry name" value="ABC_TRANSPORTER_1"/>
    <property type="match status" value="1"/>
</dbReference>
<dbReference type="InterPro" id="IPR003593">
    <property type="entry name" value="AAA+_ATPase"/>
</dbReference>
<evidence type="ECO:0000256" key="1">
    <source>
        <dbReference type="ARBA" id="ARBA00004651"/>
    </source>
</evidence>